<sequence>MSAPTADAPPATAELSATDSGLCVKLAGDWRVTRSTPDWDKLSRNTPPARIDFEFSQLGYWDSSLVLFLDDVCNWCRTHGTYCNVKPLPAALRDLASQLEDKTVHPLPANRSPDFLTLVGNATLDLWEKTKQYSNFVGQCVISGVYLAKHPQKFRWRDATSEMQRCGAMALPITGLIAFLVGVILAYSGAIILRPFGGDIWVADLVGVTMTREMGAMMTAIVIAGRTGASFAAEIGNMRANEEVDALVTLGIRPVDFLVIPRIVALGVMMPLLAIYANALGILGGAIIAWGLLDIPPPAYWVELLTIVDTSDLMTGLIKAATFGLIIGMAGCLRGLQAERSASGVGQATTSAVVTAITLIITFDAIYAVIFNILGW</sequence>
<name>A0ABZ1C2B0_9BACT</name>
<reference evidence="2 3" key="1">
    <citation type="submission" date="2023-12" db="EMBL/GenBank/DDBJ databases">
        <title>Description of an unclassified Opitutus bacterium of Verrucomicrobiota.</title>
        <authorList>
            <person name="Zhang D.-F."/>
        </authorList>
    </citation>
    <scope>NUCLEOTIDE SEQUENCE [LARGE SCALE GENOMIC DNA]</scope>
    <source>
        <strain evidence="2 3">WL0086</strain>
    </source>
</reference>
<evidence type="ECO:0000256" key="1">
    <source>
        <dbReference type="RuleBase" id="RU362044"/>
    </source>
</evidence>
<keyword evidence="1" id="KW-1133">Transmembrane helix</keyword>
<evidence type="ECO:0000313" key="3">
    <source>
        <dbReference type="Proteomes" id="UP000738431"/>
    </source>
</evidence>
<organism evidence="2 3">
    <name type="scientific">Actomonas aquatica</name>
    <dbReference type="NCBI Taxonomy" id="2866162"/>
    <lineage>
        <taxon>Bacteria</taxon>
        <taxon>Pseudomonadati</taxon>
        <taxon>Verrucomicrobiota</taxon>
        <taxon>Opitutia</taxon>
        <taxon>Opitutales</taxon>
        <taxon>Opitutaceae</taxon>
        <taxon>Actomonas</taxon>
    </lineage>
</organism>
<keyword evidence="3" id="KW-1185">Reference proteome</keyword>
<gene>
    <name evidence="2" type="ORF">K1X11_012575</name>
</gene>
<feature type="transmembrane region" description="Helical" evidence="1">
    <location>
        <begin position="169"/>
        <end position="193"/>
    </location>
</feature>
<evidence type="ECO:0000313" key="2">
    <source>
        <dbReference type="EMBL" id="WRQ85639.1"/>
    </source>
</evidence>
<dbReference type="EMBL" id="CP139781">
    <property type="protein sequence ID" value="WRQ85639.1"/>
    <property type="molecule type" value="Genomic_DNA"/>
</dbReference>
<dbReference type="NCBIfam" id="TIGR00056">
    <property type="entry name" value="MlaE family lipid ABC transporter permease subunit"/>
    <property type="match status" value="1"/>
</dbReference>
<dbReference type="InterPro" id="IPR030802">
    <property type="entry name" value="Permease_MalE"/>
</dbReference>
<proteinExistence type="inferred from homology"/>
<protein>
    <submittedName>
        <fullName evidence="2">ABC transporter permease</fullName>
    </submittedName>
</protein>
<keyword evidence="1" id="KW-0472">Membrane</keyword>
<comment type="caution">
    <text evidence="1">Lacks conserved residue(s) required for the propagation of feature annotation.</text>
</comment>
<feature type="transmembrane region" description="Helical" evidence="1">
    <location>
        <begin position="313"/>
        <end position="336"/>
    </location>
</feature>
<feature type="transmembrane region" description="Helical" evidence="1">
    <location>
        <begin position="263"/>
        <end position="293"/>
    </location>
</feature>
<dbReference type="Proteomes" id="UP000738431">
    <property type="component" value="Chromosome"/>
</dbReference>
<comment type="similarity">
    <text evidence="1">Belongs to the MlaE permease family.</text>
</comment>
<dbReference type="PANTHER" id="PTHR30188:SF3">
    <property type="entry name" value="ABC TRANSPORTER PERMEASE"/>
    <property type="match status" value="1"/>
</dbReference>
<accession>A0ABZ1C2B0</accession>
<dbReference type="InterPro" id="IPR003453">
    <property type="entry name" value="ABC_MlaE_roteobac"/>
</dbReference>
<feature type="transmembrane region" description="Helical" evidence="1">
    <location>
        <begin position="348"/>
        <end position="374"/>
    </location>
</feature>
<dbReference type="PANTHER" id="PTHR30188">
    <property type="entry name" value="ABC TRANSPORTER PERMEASE PROTEIN-RELATED"/>
    <property type="match status" value="1"/>
</dbReference>
<dbReference type="RefSeq" id="WP_221032818.1">
    <property type="nucleotide sequence ID" value="NZ_CP139781.1"/>
</dbReference>
<keyword evidence="1" id="KW-0812">Transmembrane</keyword>
<dbReference type="Pfam" id="PF02405">
    <property type="entry name" value="MlaE"/>
    <property type="match status" value="1"/>
</dbReference>